<evidence type="ECO:0000313" key="1">
    <source>
        <dbReference type="EMBL" id="KKL75047.1"/>
    </source>
</evidence>
<proteinExistence type="predicted"/>
<accession>A0A0F9HIS3</accession>
<protein>
    <submittedName>
        <fullName evidence="1">Uncharacterized protein</fullName>
    </submittedName>
</protein>
<dbReference type="AlphaFoldDB" id="A0A0F9HIS3"/>
<name>A0A0F9HIS3_9ZZZZ</name>
<gene>
    <name evidence="1" type="ORF">LCGC14_2058840</name>
</gene>
<organism evidence="1">
    <name type="scientific">marine sediment metagenome</name>
    <dbReference type="NCBI Taxonomy" id="412755"/>
    <lineage>
        <taxon>unclassified sequences</taxon>
        <taxon>metagenomes</taxon>
        <taxon>ecological metagenomes</taxon>
    </lineage>
</organism>
<reference evidence="1" key="1">
    <citation type="journal article" date="2015" name="Nature">
        <title>Complex archaea that bridge the gap between prokaryotes and eukaryotes.</title>
        <authorList>
            <person name="Spang A."/>
            <person name="Saw J.H."/>
            <person name="Jorgensen S.L."/>
            <person name="Zaremba-Niedzwiedzka K."/>
            <person name="Martijn J."/>
            <person name="Lind A.E."/>
            <person name="van Eijk R."/>
            <person name="Schleper C."/>
            <person name="Guy L."/>
            <person name="Ettema T.J."/>
        </authorList>
    </citation>
    <scope>NUCLEOTIDE SEQUENCE</scope>
</reference>
<sequence>VDGNNLTKDTIEEIKGILLILGVLQQ</sequence>
<dbReference type="EMBL" id="LAZR01024466">
    <property type="protein sequence ID" value="KKL75047.1"/>
    <property type="molecule type" value="Genomic_DNA"/>
</dbReference>
<comment type="caution">
    <text evidence="1">The sequence shown here is derived from an EMBL/GenBank/DDBJ whole genome shotgun (WGS) entry which is preliminary data.</text>
</comment>
<feature type="non-terminal residue" evidence="1">
    <location>
        <position position="1"/>
    </location>
</feature>